<accession>A0ABQ7FEE7</accession>
<evidence type="ECO:0000313" key="2">
    <source>
        <dbReference type="Proteomes" id="UP000621266"/>
    </source>
</evidence>
<dbReference type="Proteomes" id="UP000621266">
    <property type="component" value="Unassembled WGS sequence"/>
</dbReference>
<gene>
    <name evidence="1" type="ORF">GCU69_29445</name>
</gene>
<dbReference type="RefSeq" id="WP_156207676.1">
    <property type="nucleotide sequence ID" value="NZ_WHPN01000411.1"/>
</dbReference>
<protein>
    <submittedName>
        <fullName evidence="1">Uncharacterized protein</fullName>
    </submittedName>
</protein>
<sequence length="169" mass="19090">MDDTRRLEKLLYELWSGDWQPAAARAGEVMREEMIRLGVWQTAVPADRAAVLWSVATGRMISEERTPYPDRTKERLSRLAGLVQHVSRMCERAPYLSQRTVDLRQAEEIYQRLLALPEGWRQEAVRRVVMGGEDVTHVVADAQIARNRVRSYGIDPNEAGDVSAAGVAS</sequence>
<reference evidence="1 2" key="1">
    <citation type="submission" date="2019-10" db="EMBL/GenBank/DDBJ databases">
        <title>Streptomyces tenebrisbrunneis sp.nov., an endogenous actinomycete isolated from of Lycium ruthenicum.</title>
        <authorList>
            <person name="Ma L."/>
        </authorList>
    </citation>
    <scope>NUCLEOTIDE SEQUENCE [LARGE SCALE GENOMIC DNA]</scope>
    <source>
        <strain evidence="1 2">TRM 66187</strain>
    </source>
</reference>
<evidence type="ECO:0000313" key="1">
    <source>
        <dbReference type="EMBL" id="KAF4405592.1"/>
    </source>
</evidence>
<keyword evidence="2" id="KW-1185">Reference proteome</keyword>
<organism evidence="1 2">
    <name type="scientific">Streptomyces lycii</name>
    <dbReference type="NCBI Taxonomy" id="2654337"/>
    <lineage>
        <taxon>Bacteria</taxon>
        <taxon>Bacillati</taxon>
        <taxon>Actinomycetota</taxon>
        <taxon>Actinomycetes</taxon>
        <taxon>Kitasatosporales</taxon>
        <taxon>Streptomycetaceae</taxon>
        <taxon>Streptomyces</taxon>
    </lineage>
</organism>
<dbReference type="EMBL" id="WHPN01000411">
    <property type="protein sequence ID" value="KAF4405592.1"/>
    <property type="molecule type" value="Genomic_DNA"/>
</dbReference>
<comment type="caution">
    <text evidence="1">The sequence shown here is derived from an EMBL/GenBank/DDBJ whole genome shotgun (WGS) entry which is preliminary data.</text>
</comment>
<proteinExistence type="predicted"/>
<name>A0ABQ7FEE7_9ACTN</name>